<reference evidence="1" key="1">
    <citation type="submission" date="2020-05" db="EMBL/GenBank/DDBJ databases">
        <authorList>
            <person name="Chiriac C."/>
            <person name="Salcher M."/>
            <person name="Ghai R."/>
            <person name="Kavagutti S V."/>
        </authorList>
    </citation>
    <scope>NUCLEOTIDE SEQUENCE</scope>
</reference>
<name>A0A6J5STJ9_9CAUD</name>
<sequence length="145" mass="15883">MNSNLFATQDAFKTLLSASTDLTGVPIHLGTPLKISDLKEVVWVSGEVEDWVQEYRVSGLQATDETFVIRVHCLVTVTGNYVAARDRAKTLLQAVEDVVASNRTLSGTVVLAKVTNLALEEARADERRHQVLATLYVNCRANLVA</sequence>
<accession>A0A6J5STJ9</accession>
<gene>
    <name evidence="1" type="ORF">UFOVP1608_25</name>
</gene>
<evidence type="ECO:0000313" key="1">
    <source>
        <dbReference type="EMBL" id="CAB4218386.1"/>
    </source>
</evidence>
<organism evidence="1">
    <name type="scientific">uncultured Caudovirales phage</name>
    <dbReference type="NCBI Taxonomy" id="2100421"/>
    <lineage>
        <taxon>Viruses</taxon>
        <taxon>Duplodnaviria</taxon>
        <taxon>Heunggongvirae</taxon>
        <taxon>Uroviricota</taxon>
        <taxon>Caudoviricetes</taxon>
        <taxon>Peduoviridae</taxon>
        <taxon>Maltschvirus</taxon>
        <taxon>Maltschvirus maltsch</taxon>
    </lineage>
</organism>
<protein>
    <submittedName>
        <fullName evidence="1">Uncharacterized protein</fullName>
    </submittedName>
</protein>
<dbReference type="EMBL" id="LR797470">
    <property type="protein sequence ID" value="CAB4218386.1"/>
    <property type="molecule type" value="Genomic_DNA"/>
</dbReference>
<proteinExistence type="predicted"/>